<feature type="compositionally biased region" description="Basic residues" evidence="1">
    <location>
        <begin position="212"/>
        <end position="223"/>
    </location>
</feature>
<dbReference type="EMBL" id="CP136051">
    <property type="protein sequence ID" value="WOK04878.1"/>
    <property type="molecule type" value="Genomic_DNA"/>
</dbReference>
<dbReference type="InterPro" id="IPR025632">
    <property type="entry name" value="DUF4290"/>
</dbReference>
<feature type="region of interest" description="Disordered" evidence="1">
    <location>
        <begin position="190"/>
        <end position="223"/>
    </location>
</feature>
<accession>A0ABZ0IIL4</accession>
<evidence type="ECO:0000313" key="2">
    <source>
        <dbReference type="EMBL" id="WOK04878.1"/>
    </source>
</evidence>
<dbReference type="RefSeq" id="WP_317487676.1">
    <property type="nucleotide sequence ID" value="NZ_CP136051.1"/>
</dbReference>
<sequence>MNDFNEDKSPLVLREYGRNVQKLVNYVKTIEDKEKRTRFAETLVDLMKMINPNTKDYPEYTQKVWDDLYIMAGFELEVDGPFPMPEKSILGRKPRKMDYNTHNVRFKHYGKNVELMIQKALALEDAEEREAAVISIGKLMKTFQLAWNRDNVDDEVILQNIEQLSKGDLTIGIEKVKEQNLFDPLVKEREFATNQPRQQRDNNNRGGNNNNRNKRNFQKRRRN</sequence>
<proteinExistence type="predicted"/>
<evidence type="ECO:0000256" key="1">
    <source>
        <dbReference type="SAM" id="MobiDB-lite"/>
    </source>
</evidence>
<gene>
    <name evidence="2" type="ORF">RT717_17485</name>
</gene>
<dbReference type="Pfam" id="PF14123">
    <property type="entry name" value="DUF4290"/>
    <property type="match status" value="1"/>
</dbReference>
<name>A0ABZ0IIL4_9BACT</name>
<reference evidence="2 3" key="1">
    <citation type="journal article" date="2023" name="Microbiol. Resour. Announc.">
        <title>Complete Genome Sequence of Imperialibacter roseus strain P4T.</title>
        <authorList>
            <person name="Tizabi D.R."/>
            <person name="Bachvaroff T."/>
            <person name="Hill R.T."/>
        </authorList>
    </citation>
    <scope>NUCLEOTIDE SEQUENCE [LARGE SCALE GENOMIC DNA]</scope>
    <source>
        <strain evidence="2 3">P4T</strain>
    </source>
</reference>
<keyword evidence="3" id="KW-1185">Reference proteome</keyword>
<dbReference type="Proteomes" id="UP001302349">
    <property type="component" value="Chromosome"/>
</dbReference>
<evidence type="ECO:0000313" key="3">
    <source>
        <dbReference type="Proteomes" id="UP001302349"/>
    </source>
</evidence>
<protein>
    <submittedName>
        <fullName evidence="2">DUF4290 domain-containing protein</fullName>
    </submittedName>
</protein>
<organism evidence="2 3">
    <name type="scientific">Imperialibacter roseus</name>
    <dbReference type="NCBI Taxonomy" id="1324217"/>
    <lineage>
        <taxon>Bacteria</taxon>
        <taxon>Pseudomonadati</taxon>
        <taxon>Bacteroidota</taxon>
        <taxon>Cytophagia</taxon>
        <taxon>Cytophagales</taxon>
        <taxon>Flammeovirgaceae</taxon>
        <taxon>Imperialibacter</taxon>
    </lineage>
</organism>